<gene>
    <name evidence="1" type="ORF">KUTeg_022061</name>
</gene>
<comment type="caution">
    <text evidence="1">The sequence shown here is derived from an EMBL/GenBank/DDBJ whole genome shotgun (WGS) entry which is preliminary data.</text>
</comment>
<keyword evidence="2" id="KW-1185">Reference proteome</keyword>
<dbReference type="EMBL" id="JARBDR010000919">
    <property type="protein sequence ID" value="KAJ8300542.1"/>
    <property type="molecule type" value="Genomic_DNA"/>
</dbReference>
<protein>
    <submittedName>
        <fullName evidence="1">Uncharacterized protein</fullName>
    </submittedName>
</protein>
<accession>A0ABQ9E9I5</accession>
<organism evidence="1 2">
    <name type="scientific">Tegillarca granosa</name>
    <name type="common">Malaysian cockle</name>
    <name type="synonym">Anadara granosa</name>
    <dbReference type="NCBI Taxonomy" id="220873"/>
    <lineage>
        <taxon>Eukaryota</taxon>
        <taxon>Metazoa</taxon>
        <taxon>Spiralia</taxon>
        <taxon>Lophotrochozoa</taxon>
        <taxon>Mollusca</taxon>
        <taxon>Bivalvia</taxon>
        <taxon>Autobranchia</taxon>
        <taxon>Pteriomorphia</taxon>
        <taxon>Arcoida</taxon>
        <taxon>Arcoidea</taxon>
        <taxon>Arcidae</taxon>
        <taxon>Tegillarca</taxon>
    </lineage>
</organism>
<dbReference type="Proteomes" id="UP001217089">
    <property type="component" value="Unassembled WGS sequence"/>
</dbReference>
<name>A0ABQ9E9I5_TEGGR</name>
<evidence type="ECO:0000313" key="2">
    <source>
        <dbReference type="Proteomes" id="UP001217089"/>
    </source>
</evidence>
<evidence type="ECO:0000313" key="1">
    <source>
        <dbReference type="EMBL" id="KAJ8300542.1"/>
    </source>
</evidence>
<reference evidence="1 2" key="1">
    <citation type="submission" date="2022-12" db="EMBL/GenBank/DDBJ databases">
        <title>Chromosome-level genome of Tegillarca granosa.</title>
        <authorList>
            <person name="Kim J."/>
        </authorList>
    </citation>
    <scope>NUCLEOTIDE SEQUENCE [LARGE SCALE GENOMIC DNA]</scope>
    <source>
        <strain evidence="1">Teg-2019</strain>
        <tissue evidence="1">Adductor muscle</tissue>
    </source>
</reference>
<proteinExistence type="predicted"/>
<sequence length="87" mass="10187">MRAAINRYFQDNNIKVDIVNDTKFKSCNRVLFQEVLKSTINSLLILLRQWFGICNFYPPNSGKKFQGGLYSDDFHRDKWMYATGGDL</sequence>